<organism evidence="1 2">
    <name type="scientific">Brassica oleracea var. oleracea</name>
    <dbReference type="NCBI Taxonomy" id="109376"/>
    <lineage>
        <taxon>Eukaryota</taxon>
        <taxon>Viridiplantae</taxon>
        <taxon>Streptophyta</taxon>
        <taxon>Embryophyta</taxon>
        <taxon>Tracheophyta</taxon>
        <taxon>Spermatophyta</taxon>
        <taxon>Magnoliopsida</taxon>
        <taxon>eudicotyledons</taxon>
        <taxon>Gunneridae</taxon>
        <taxon>Pentapetalae</taxon>
        <taxon>rosids</taxon>
        <taxon>malvids</taxon>
        <taxon>Brassicales</taxon>
        <taxon>Brassicaceae</taxon>
        <taxon>Brassiceae</taxon>
        <taxon>Brassica</taxon>
    </lineage>
</organism>
<protein>
    <submittedName>
        <fullName evidence="1">Uncharacterized protein</fullName>
    </submittedName>
</protein>
<dbReference type="HOGENOM" id="CLU_2281394_0_0_1"/>
<reference evidence="1" key="1">
    <citation type="journal article" date="2014" name="Genome Biol.">
        <title>Transcriptome and methylome profiling reveals relics of genome dominance in the mesopolyploid Brassica oleracea.</title>
        <authorList>
            <person name="Parkin I.A."/>
            <person name="Koh C."/>
            <person name="Tang H."/>
            <person name="Robinson S.J."/>
            <person name="Kagale S."/>
            <person name="Clarke W.E."/>
            <person name="Town C.D."/>
            <person name="Nixon J."/>
            <person name="Krishnakumar V."/>
            <person name="Bidwell S.L."/>
            <person name="Denoeud F."/>
            <person name="Belcram H."/>
            <person name="Links M.G."/>
            <person name="Just J."/>
            <person name="Clarke C."/>
            <person name="Bender T."/>
            <person name="Huebert T."/>
            <person name="Mason A.S."/>
            <person name="Pires J.C."/>
            <person name="Barker G."/>
            <person name="Moore J."/>
            <person name="Walley P.G."/>
            <person name="Manoli S."/>
            <person name="Batley J."/>
            <person name="Edwards D."/>
            <person name="Nelson M.N."/>
            <person name="Wang X."/>
            <person name="Paterson A.H."/>
            <person name="King G."/>
            <person name="Bancroft I."/>
            <person name="Chalhoub B."/>
            <person name="Sharpe A.G."/>
        </authorList>
    </citation>
    <scope>NUCLEOTIDE SEQUENCE [LARGE SCALE GENOMIC DNA]</scope>
    <source>
        <strain evidence="1">cv. TO1000</strain>
    </source>
</reference>
<proteinExistence type="predicted"/>
<dbReference type="Proteomes" id="UP000032141">
    <property type="component" value="Unassembled WGS sequence"/>
</dbReference>
<evidence type="ECO:0000313" key="2">
    <source>
        <dbReference type="Proteomes" id="UP000032141"/>
    </source>
</evidence>
<reference evidence="1" key="2">
    <citation type="submission" date="2015-06" db="UniProtKB">
        <authorList>
            <consortium name="EnsemblPlants"/>
        </authorList>
    </citation>
    <scope>IDENTIFICATION</scope>
</reference>
<keyword evidence="2" id="KW-1185">Reference proteome</keyword>
<dbReference type="Gramene" id="Bo15695s010.1">
    <property type="protein sequence ID" value="Bo15695s010.1"/>
    <property type="gene ID" value="Bo15695s010"/>
</dbReference>
<evidence type="ECO:0000313" key="1">
    <source>
        <dbReference type="EnsemblPlants" id="Bo15695s010.1"/>
    </source>
</evidence>
<name>A0A0D3A026_BRAOL</name>
<dbReference type="AlphaFoldDB" id="A0A0D3A026"/>
<sequence length="102" mass="12161">MLRNGVHNKILSNGEHIRIHNNGGVHHRWLQIGIHHLIIHSGVHRQILHIGLLRRMFNMDFRLKRKLEVQKILSKDHQEGKYQKHVKLEDYLTYGEPNEDLI</sequence>
<dbReference type="EnsemblPlants" id="Bo15695s010.1">
    <property type="protein sequence ID" value="Bo15695s010.1"/>
    <property type="gene ID" value="Bo15695s010"/>
</dbReference>
<accession>A0A0D3A026</accession>